<keyword evidence="15" id="KW-0675">Receptor</keyword>
<dbReference type="InterPro" id="IPR036890">
    <property type="entry name" value="HATPase_C_sf"/>
</dbReference>
<dbReference type="SUPFAM" id="SSF55781">
    <property type="entry name" value="GAF domain-like"/>
    <property type="match status" value="1"/>
</dbReference>
<evidence type="ECO:0000256" key="5">
    <source>
        <dbReference type="ARBA" id="ARBA00022606"/>
    </source>
</evidence>
<dbReference type="EC" id="2.7.13.3" evidence="2"/>
<dbReference type="Gene3D" id="3.30.450.40">
    <property type="match status" value="1"/>
</dbReference>
<evidence type="ECO:0000313" key="19">
    <source>
        <dbReference type="EMBL" id="EMD83266.1"/>
    </source>
</evidence>
<dbReference type="InterPro" id="IPR000014">
    <property type="entry name" value="PAS"/>
</dbReference>
<feature type="domain" description="PAC" evidence="18">
    <location>
        <begin position="347"/>
        <end position="400"/>
    </location>
</feature>
<evidence type="ECO:0000256" key="16">
    <source>
        <dbReference type="SAM" id="MobiDB-lite"/>
    </source>
</evidence>
<dbReference type="Gene3D" id="3.30.450.20">
    <property type="entry name" value="PAS domain"/>
    <property type="match status" value="2"/>
</dbReference>
<dbReference type="CDD" id="cd00130">
    <property type="entry name" value="PAS"/>
    <property type="match status" value="2"/>
</dbReference>
<evidence type="ECO:0000256" key="1">
    <source>
        <dbReference type="ARBA" id="ARBA00000085"/>
    </source>
</evidence>
<sequence length="606" mass="66650">MTSQVDHLFNASLDLLAVASLRTGAWLRINPTFERVLGWRCSDLVRRSGLHLVHPRDRRATLEAVKTLSAGHALKNFENCLLCRDGSERVFQWNAVPQRDRGEIYCVARDVTDERTDQRLRRDEERAQAVLTELCVRLDPAADPAKLMDRASRLLKTALQAEEVSFSLIANGPDPDRANHDDGTSGDPDAPPVKAGSASRGGSEAEAEPSSLAQAPAARLTHIFYEDGEAIGCLRATSKPSRRWSAGDERLFSSAADYIGDALQTARKEQELREARDRLATLVEGAPHLVWRAVHNGFWTWCGPQWTAFTGQDSNDCRAFGWLDPVHPEDRGPVRAKWAAAANGGVLNVQFRLRNQDTGEYRWFQTRAAPVRDEHGGVLEWLGTCTDIHELKDLQGRQHLLVAELQHRVRNMLSVVRSVFTRTVETNSDIEQVTDHFSGRLEALARTQVIVTRNPGNGVDLESLIRDELTSVAAGEDQVSISGPPVDLPIQSVESMGLVLHELTSNAIKYGGLRIAGGRLDIAWHVERGEGSADRAANWLHLTWAETGVPAVPVEPGRKGFGLELIAEALPYRLGAKTTVEFKGGGIVCTIALPLVDTASVWSAEV</sequence>
<dbReference type="Pfam" id="PF07536">
    <property type="entry name" value="HWE_HK"/>
    <property type="match status" value="1"/>
</dbReference>
<keyword evidence="14" id="KW-0843">Virulence</keyword>
<evidence type="ECO:0000256" key="4">
    <source>
        <dbReference type="ARBA" id="ARBA00022553"/>
    </source>
</evidence>
<keyword evidence="13" id="KW-0157">Chromophore</keyword>
<accession>M2TNG2</accession>
<dbReference type="SUPFAM" id="SSF55874">
    <property type="entry name" value="ATPase domain of HSP90 chaperone/DNA topoisomerase II/histidine kinase"/>
    <property type="match status" value="1"/>
</dbReference>
<dbReference type="SMART" id="SM00086">
    <property type="entry name" value="PAC"/>
    <property type="match status" value="2"/>
</dbReference>
<evidence type="ECO:0000256" key="11">
    <source>
        <dbReference type="ARBA" id="ARBA00022777"/>
    </source>
</evidence>
<dbReference type="PATRIC" id="fig|1234595.3.peg.1169"/>
<dbReference type="PANTHER" id="PTHR41523">
    <property type="entry name" value="TWO-COMPONENT SYSTEM SENSOR PROTEIN"/>
    <property type="match status" value="1"/>
</dbReference>
<dbReference type="EMBL" id="AMRV01000003">
    <property type="protein sequence ID" value="EMD83266.1"/>
    <property type="molecule type" value="Genomic_DNA"/>
</dbReference>
<keyword evidence="6" id="KW-0285">Flavoprotein</keyword>
<keyword evidence="9" id="KW-0677">Repeat</keyword>
<dbReference type="NCBIfam" id="TIGR00229">
    <property type="entry name" value="sensory_box"/>
    <property type="match status" value="2"/>
</dbReference>
<dbReference type="Gene3D" id="3.30.565.10">
    <property type="entry name" value="Histidine kinase-like ATPase, C-terminal domain"/>
    <property type="match status" value="1"/>
</dbReference>
<feature type="domain" description="PAS" evidence="17">
    <location>
        <begin position="24"/>
        <end position="72"/>
    </location>
</feature>
<dbReference type="InterPro" id="IPR013655">
    <property type="entry name" value="PAS_fold_3"/>
</dbReference>
<dbReference type="GO" id="GO:0009881">
    <property type="term" value="F:photoreceptor activity"/>
    <property type="evidence" value="ECO:0007669"/>
    <property type="project" value="UniProtKB-KW"/>
</dbReference>
<evidence type="ECO:0000313" key="20">
    <source>
        <dbReference type="Proteomes" id="UP000011717"/>
    </source>
</evidence>
<evidence type="ECO:0000256" key="10">
    <source>
        <dbReference type="ARBA" id="ARBA00022741"/>
    </source>
</evidence>
<dbReference type="GO" id="GO:0004673">
    <property type="term" value="F:protein histidine kinase activity"/>
    <property type="evidence" value="ECO:0007669"/>
    <property type="project" value="UniProtKB-EC"/>
</dbReference>
<keyword evidence="12" id="KW-0067">ATP-binding</keyword>
<keyword evidence="11" id="KW-0418">Kinase</keyword>
<dbReference type="AlphaFoldDB" id="M2TNG2"/>
<dbReference type="Proteomes" id="UP000011717">
    <property type="component" value="Unassembled WGS sequence"/>
</dbReference>
<dbReference type="OrthoDB" id="9760752at2"/>
<evidence type="ECO:0000256" key="13">
    <source>
        <dbReference type="ARBA" id="ARBA00022991"/>
    </source>
</evidence>
<dbReference type="PROSITE" id="PS50113">
    <property type="entry name" value="PAC"/>
    <property type="match status" value="1"/>
</dbReference>
<keyword evidence="8 19" id="KW-0808">Transferase</keyword>
<dbReference type="PROSITE" id="PS50112">
    <property type="entry name" value="PAS"/>
    <property type="match status" value="1"/>
</dbReference>
<gene>
    <name evidence="19" type="ORF">C725_1167</name>
</gene>
<evidence type="ECO:0000256" key="9">
    <source>
        <dbReference type="ARBA" id="ARBA00022737"/>
    </source>
</evidence>
<dbReference type="Pfam" id="PF08447">
    <property type="entry name" value="PAS_3"/>
    <property type="match status" value="2"/>
</dbReference>
<feature type="region of interest" description="Disordered" evidence="16">
    <location>
        <begin position="169"/>
        <end position="213"/>
    </location>
</feature>
<dbReference type="FunFam" id="3.30.450.20:FF:000099">
    <property type="entry name" value="Sensory box sensor histidine kinase"/>
    <property type="match status" value="1"/>
</dbReference>
<name>M2TNG2_9SPHN</name>
<keyword evidence="20" id="KW-1185">Reference proteome</keyword>
<proteinExistence type="predicted"/>
<dbReference type="GO" id="GO:0032259">
    <property type="term" value="P:methylation"/>
    <property type="evidence" value="ECO:0007669"/>
    <property type="project" value="UniProtKB-KW"/>
</dbReference>
<dbReference type="GO" id="GO:0008168">
    <property type="term" value="F:methyltransferase activity"/>
    <property type="evidence" value="ECO:0007669"/>
    <property type="project" value="UniProtKB-KW"/>
</dbReference>
<evidence type="ECO:0000256" key="6">
    <source>
        <dbReference type="ARBA" id="ARBA00022630"/>
    </source>
</evidence>
<evidence type="ECO:0000256" key="2">
    <source>
        <dbReference type="ARBA" id="ARBA00012438"/>
    </source>
</evidence>
<protein>
    <recommendedName>
        <fullName evidence="2">histidine kinase</fullName>
        <ecNumber evidence="2">2.7.13.3</ecNumber>
    </recommendedName>
</protein>
<dbReference type="GO" id="GO:0005524">
    <property type="term" value="F:ATP binding"/>
    <property type="evidence" value="ECO:0007669"/>
    <property type="project" value="UniProtKB-KW"/>
</dbReference>
<dbReference type="SMART" id="SM00911">
    <property type="entry name" value="HWE_HK"/>
    <property type="match status" value="1"/>
</dbReference>
<evidence type="ECO:0000256" key="12">
    <source>
        <dbReference type="ARBA" id="ARBA00022840"/>
    </source>
</evidence>
<keyword evidence="7" id="KW-0288">FMN</keyword>
<dbReference type="SUPFAM" id="SSF55785">
    <property type="entry name" value="PYP-like sensor domain (PAS domain)"/>
    <property type="match status" value="2"/>
</dbReference>
<comment type="catalytic activity">
    <reaction evidence="1">
        <text>ATP + protein L-histidine = ADP + protein N-phospho-L-histidine.</text>
        <dbReference type="EC" id="2.7.13.3"/>
    </reaction>
</comment>
<dbReference type="InterPro" id="IPR035965">
    <property type="entry name" value="PAS-like_dom_sf"/>
</dbReference>
<evidence type="ECO:0000256" key="7">
    <source>
        <dbReference type="ARBA" id="ARBA00022643"/>
    </source>
</evidence>
<evidence type="ECO:0000259" key="17">
    <source>
        <dbReference type="PROSITE" id="PS50112"/>
    </source>
</evidence>
<dbReference type="RefSeq" id="WP_008600858.1">
    <property type="nucleotide sequence ID" value="NZ_AMRV01000003.1"/>
</dbReference>
<dbReference type="InterPro" id="IPR029016">
    <property type="entry name" value="GAF-like_dom_sf"/>
</dbReference>
<evidence type="ECO:0000256" key="3">
    <source>
        <dbReference type="ARBA" id="ARBA00022543"/>
    </source>
</evidence>
<dbReference type="InterPro" id="IPR011102">
    <property type="entry name" value="Sig_transdc_His_kinase_HWE"/>
</dbReference>
<dbReference type="InterPro" id="IPR000700">
    <property type="entry name" value="PAS-assoc_C"/>
</dbReference>
<evidence type="ECO:0000256" key="15">
    <source>
        <dbReference type="ARBA" id="ARBA00023170"/>
    </source>
</evidence>
<evidence type="ECO:0000256" key="14">
    <source>
        <dbReference type="ARBA" id="ARBA00023026"/>
    </source>
</evidence>
<dbReference type="SMART" id="SM00091">
    <property type="entry name" value="PAS"/>
    <property type="match status" value="2"/>
</dbReference>
<keyword evidence="4" id="KW-0597">Phosphoprotein</keyword>
<dbReference type="InterPro" id="IPR001610">
    <property type="entry name" value="PAC"/>
</dbReference>
<keyword evidence="10" id="KW-0547">Nucleotide-binding</keyword>
<feature type="compositionally biased region" description="Basic and acidic residues" evidence="16">
    <location>
        <begin position="174"/>
        <end position="183"/>
    </location>
</feature>
<evidence type="ECO:0000256" key="8">
    <source>
        <dbReference type="ARBA" id="ARBA00022679"/>
    </source>
</evidence>
<reference evidence="19 20" key="1">
    <citation type="journal article" date="2013" name="Genome Announc.">
        <title>Draft Genome Sequence of Strain JLT2015T, Belonging to the Family Sphingomonadaceae of the Alphaproteobacteria.</title>
        <authorList>
            <person name="Tang K."/>
            <person name="Liu K."/>
            <person name="Li S."/>
            <person name="Jiao N."/>
        </authorList>
    </citation>
    <scope>NUCLEOTIDE SEQUENCE [LARGE SCALE GENOMIC DNA]</scope>
    <source>
        <strain evidence="19 20">JLT2015</strain>
    </source>
</reference>
<keyword evidence="3" id="KW-0600">Photoreceptor protein</keyword>
<evidence type="ECO:0000259" key="18">
    <source>
        <dbReference type="PROSITE" id="PS50113"/>
    </source>
</evidence>
<organism evidence="19 20">
    <name type="scientific">Pacificimonas flava</name>
    <dbReference type="NCBI Taxonomy" id="1234595"/>
    <lineage>
        <taxon>Bacteria</taxon>
        <taxon>Pseudomonadati</taxon>
        <taxon>Pseudomonadota</taxon>
        <taxon>Alphaproteobacteria</taxon>
        <taxon>Sphingomonadales</taxon>
        <taxon>Sphingosinicellaceae</taxon>
        <taxon>Pacificimonas</taxon>
    </lineage>
</organism>
<keyword evidence="19" id="KW-0489">Methyltransferase</keyword>
<dbReference type="PANTHER" id="PTHR41523:SF8">
    <property type="entry name" value="ETHYLENE RESPONSE SENSOR PROTEIN"/>
    <property type="match status" value="1"/>
</dbReference>
<comment type="caution">
    <text evidence="19">The sequence shown here is derived from an EMBL/GenBank/DDBJ whole genome shotgun (WGS) entry which is preliminary data.</text>
</comment>
<keyword evidence="5" id="KW-0716">Sensory transduction</keyword>